<dbReference type="Gene3D" id="3.40.50.300">
    <property type="entry name" value="P-loop containing nucleotide triphosphate hydrolases"/>
    <property type="match status" value="1"/>
</dbReference>
<comment type="caution">
    <text evidence="8">The sequence shown here is derived from an EMBL/GenBank/DDBJ whole genome shotgun (WGS) entry which is preliminary data.</text>
</comment>
<dbReference type="Pfam" id="PF01031">
    <property type="entry name" value="Dynamin_M"/>
    <property type="match status" value="1"/>
</dbReference>
<dbReference type="STRING" id="34508.A0A4U5NCC8"/>
<dbReference type="EMBL" id="AZBU02000004">
    <property type="protein sequence ID" value="TKR80294.1"/>
    <property type="molecule type" value="Genomic_DNA"/>
</dbReference>
<gene>
    <name evidence="8" type="ORF">L596_014388</name>
</gene>
<protein>
    <recommendedName>
        <fullName evidence="1">dynamin GTPase</fullName>
        <ecNumber evidence="1">3.6.5.5</ecNumber>
    </recommendedName>
</protein>
<reference evidence="8 9" key="1">
    <citation type="journal article" date="2015" name="Genome Biol.">
        <title>Comparative genomics of Steinernema reveals deeply conserved gene regulatory networks.</title>
        <authorList>
            <person name="Dillman A.R."/>
            <person name="Macchietto M."/>
            <person name="Porter C.F."/>
            <person name="Rogers A."/>
            <person name="Williams B."/>
            <person name="Antoshechkin I."/>
            <person name="Lee M.M."/>
            <person name="Goodwin Z."/>
            <person name="Lu X."/>
            <person name="Lewis E.E."/>
            <person name="Goodrich-Blair H."/>
            <person name="Stock S.P."/>
            <person name="Adams B.J."/>
            <person name="Sternberg P.W."/>
            <person name="Mortazavi A."/>
        </authorList>
    </citation>
    <scope>NUCLEOTIDE SEQUENCE [LARGE SCALE GENOMIC DNA]</scope>
    <source>
        <strain evidence="8 9">ALL</strain>
    </source>
</reference>
<dbReference type="InterPro" id="IPR020850">
    <property type="entry name" value="GED_dom"/>
</dbReference>
<dbReference type="SMART" id="SM00053">
    <property type="entry name" value="DYNc"/>
    <property type="match status" value="1"/>
</dbReference>
<dbReference type="GO" id="GO:0003924">
    <property type="term" value="F:GTPase activity"/>
    <property type="evidence" value="ECO:0007669"/>
    <property type="project" value="InterPro"/>
</dbReference>
<keyword evidence="9" id="KW-1185">Reference proteome</keyword>
<dbReference type="Proteomes" id="UP000298663">
    <property type="component" value="Unassembled WGS sequence"/>
</dbReference>
<evidence type="ECO:0000259" key="7">
    <source>
        <dbReference type="PROSITE" id="PS51718"/>
    </source>
</evidence>
<dbReference type="InterPro" id="IPR022812">
    <property type="entry name" value="Dynamin"/>
</dbReference>
<proteinExistence type="predicted"/>
<evidence type="ECO:0000256" key="5">
    <source>
        <dbReference type="SAM" id="SignalP"/>
    </source>
</evidence>
<dbReference type="PROSITE" id="PS51718">
    <property type="entry name" value="G_DYNAMIN_2"/>
    <property type="match status" value="1"/>
</dbReference>
<dbReference type="GO" id="GO:0005886">
    <property type="term" value="C:plasma membrane"/>
    <property type="evidence" value="ECO:0007669"/>
    <property type="project" value="TreeGrafter"/>
</dbReference>
<dbReference type="EC" id="3.6.5.5" evidence="1"/>
<dbReference type="InterPro" id="IPR030381">
    <property type="entry name" value="G_DYNAMIN_dom"/>
</dbReference>
<feature type="chain" id="PRO_5020810485" description="dynamin GTPase" evidence="5">
    <location>
        <begin position="20"/>
        <end position="464"/>
    </location>
</feature>
<dbReference type="InterPro" id="IPR003130">
    <property type="entry name" value="GED"/>
</dbReference>
<feature type="signal peptide" evidence="5">
    <location>
        <begin position="1"/>
        <end position="19"/>
    </location>
</feature>
<keyword evidence="4" id="KW-0342">GTP-binding</keyword>
<dbReference type="InterPro" id="IPR027417">
    <property type="entry name" value="P-loop_NTPase"/>
</dbReference>
<dbReference type="PANTHER" id="PTHR11566">
    <property type="entry name" value="DYNAMIN"/>
    <property type="match status" value="1"/>
</dbReference>
<dbReference type="GO" id="GO:0005874">
    <property type="term" value="C:microtubule"/>
    <property type="evidence" value="ECO:0007669"/>
    <property type="project" value="TreeGrafter"/>
</dbReference>
<sequence length="464" mass="53776">MFLSFQVSLNLIMINLTLVDLPGIIRNSESDQNGDIELELREMILNCNPSCLILAVSPANADLKTSDSLHLTKIVDPNHERTIGVITKLDLMDEGTDCFKELTNKVLRLKRGYIGVVNRSQMQIDKSLDMESALKAEEKFFKMHPKYASIARKHGTMYLRTFLNHQLGEHIRSHLPGFADFICREQIKIEERLNSFFVPPETNAERLRLMAKIIRKVVEHVDDQLGNNLARATDNVSTDSLNVAAEMWTLFHKDFAIALKLAQVVETEEMREIFVAIRNTKDCVNLGMCITHRYQTPEGTEKLVLFNMEIGNSDSDEEQGTEFVFDYSQQRQELLKAMYLAGFYPNNRRGDFGVEEFERAVWEFRRWEFRREAEAVREMVEEYMAAEVKTLETIMPKITIHLVVDQFHDFLTCDLQAELQDKAVELMEESPRVAQERSELENMHERYQNFIALTEEFKRASDEA</sequence>
<dbReference type="GO" id="GO:0008017">
    <property type="term" value="F:microtubule binding"/>
    <property type="evidence" value="ECO:0007669"/>
    <property type="project" value="TreeGrafter"/>
</dbReference>
<organism evidence="8 9">
    <name type="scientific">Steinernema carpocapsae</name>
    <name type="common">Entomopathogenic nematode</name>
    <dbReference type="NCBI Taxonomy" id="34508"/>
    <lineage>
        <taxon>Eukaryota</taxon>
        <taxon>Metazoa</taxon>
        <taxon>Ecdysozoa</taxon>
        <taxon>Nematoda</taxon>
        <taxon>Chromadorea</taxon>
        <taxon>Rhabditida</taxon>
        <taxon>Tylenchina</taxon>
        <taxon>Panagrolaimomorpha</taxon>
        <taxon>Strongyloidoidea</taxon>
        <taxon>Steinernematidae</taxon>
        <taxon>Steinernema</taxon>
    </lineage>
</organism>
<feature type="domain" description="GED" evidence="6">
    <location>
        <begin position="373"/>
        <end position="462"/>
    </location>
</feature>
<evidence type="ECO:0000256" key="1">
    <source>
        <dbReference type="ARBA" id="ARBA00011980"/>
    </source>
</evidence>
<accession>A0A4U5NCC8</accession>
<keyword evidence="3" id="KW-0378">Hydrolase</keyword>
<dbReference type="InterPro" id="IPR000375">
    <property type="entry name" value="Dynamin_stalk"/>
</dbReference>
<dbReference type="GO" id="GO:0031623">
    <property type="term" value="P:receptor internalization"/>
    <property type="evidence" value="ECO:0007669"/>
    <property type="project" value="TreeGrafter"/>
</dbReference>
<dbReference type="GO" id="GO:0005737">
    <property type="term" value="C:cytoplasm"/>
    <property type="evidence" value="ECO:0007669"/>
    <property type="project" value="TreeGrafter"/>
</dbReference>
<keyword evidence="5" id="KW-0732">Signal</keyword>
<dbReference type="PANTHER" id="PTHR11566:SF212">
    <property type="entry name" value="DYNAMIN"/>
    <property type="match status" value="1"/>
</dbReference>
<feature type="domain" description="Dynamin-type G" evidence="7">
    <location>
        <begin position="1"/>
        <end position="176"/>
    </location>
</feature>
<dbReference type="Gene3D" id="1.20.120.1240">
    <property type="entry name" value="Dynamin, middle domain"/>
    <property type="match status" value="1"/>
</dbReference>
<dbReference type="SUPFAM" id="SSF52540">
    <property type="entry name" value="P-loop containing nucleoside triphosphate hydrolases"/>
    <property type="match status" value="1"/>
</dbReference>
<keyword evidence="2" id="KW-0547">Nucleotide-binding</keyword>
<evidence type="ECO:0000259" key="6">
    <source>
        <dbReference type="PROSITE" id="PS51388"/>
    </source>
</evidence>
<dbReference type="GO" id="GO:0005525">
    <property type="term" value="F:GTP binding"/>
    <property type="evidence" value="ECO:0007669"/>
    <property type="project" value="UniProtKB-KW"/>
</dbReference>
<evidence type="ECO:0000256" key="3">
    <source>
        <dbReference type="ARBA" id="ARBA00022801"/>
    </source>
</evidence>
<name>A0A4U5NCC8_STECR</name>
<evidence type="ECO:0000313" key="9">
    <source>
        <dbReference type="Proteomes" id="UP000298663"/>
    </source>
</evidence>
<evidence type="ECO:0000256" key="2">
    <source>
        <dbReference type="ARBA" id="ARBA00022741"/>
    </source>
</evidence>
<dbReference type="PROSITE" id="PS51388">
    <property type="entry name" value="GED"/>
    <property type="match status" value="1"/>
</dbReference>
<dbReference type="Pfam" id="PF00350">
    <property type="entry name" value="Dynamin_N"/>
    <property type="match status" value="1"/>
</dbReference>
<evidence type="ECO:0000256" key="4">
    <source>
        <dbReference type="ARBA" id="ARBA00023134"/>
    </source>
</evidence>
<evidence type="ECO:0000313" key="8">
    <source>
        <dbReference type="EMBL" id="TKR80294.1"/>
    </source>
</evidence>
<dbReference type="InterPro" id="IPR001401">
    <property type="entry name" value="Dynamin_GTPase"/>
</dbReference>
<dbReference type="PRINTS" id="PR00195">
    <property type="entry name" value="DYNAMIN"/>
</dbReference>
<dbReference type="CDD" id="cd08771">
    <property type="entry name" value="DLP_1"/>
    <property type="match status" value="1"/>
</dbReference>
<dbReference type="Pfam" id="PF02212">
    <property type="entry name" value="GED"/>
    <property type="match status" value="1"/>
</dbReference>
<dbReference type="InterPro" id="IPR045063">
    <property type="entry name" value="Dynamin_N"/>
</dbReference>
<dbReference type="AlphaFoldDB" id="A0A4U5NCC8"/>
<dbReference type="OrthoDB" id="5061070at2759"/>
<reference evidence="8 9" key="2">
    <citation type="journal article" date="2019" name="G3 (Bethesda)">
        <title>Hybrid Assembly of the Genome of the Entomopathogenic Nematode Steinernema carpocapsae Identifies the X-Chromosome.</title>
        <authorList>
            <person name="Serra L."/>
            <person name="Macchietto M."/>
            <person name="Macias-Munoz A."/>
            <person name="McGill C.J."/>
            <person name="Rodriguez I.M."/>
            <person name="Rodriguez B."/>
            <person name="Murad R."/>
            <person name="Mortazavi A."/>
        </authorList>
    </citation>
    <scope>NUCLEOTIDE SEQUENCE [LARGE SCALE GENOMIC DNA]</scope>
    <source>
        <strain evidence="8 9">ALL</strain>
    </source>
</reference>